<name>A0ABU2BR87_9ACTN</name>
<gene>
    <name evidence="1" type="ORF">J2S63_000693</name>
</gene>
<dbReference type="RefSeq" id="WP_310298659.1">
    <property type="nucleotide sequence ID" value="NZ_BAAAPS010000002.1"/>
</dbReference>
<dbReference type="Proteomes" id="UP001183648">
    <property type="component" value="Unassembled WGS sequence"/>
</dbReference>
<dbReference type="EMBL" id="JAVDYG010000001">
    <property type="protein sequence ID" value="MDR7361140.1"/>
    <property type="molecule type" value="Genomic_DNA"/>
</dbReference>
<organism evidence="1 2">
    <name type="scientific">Nocardioides marmoribigeumensis</name>
    <dbReference type="NCBI Taxonomy" id="433649"/>
    <lineage>
        <taxon>Bacteria</taxon>
        <taxon>Bacillati</taxon>
        <taxon>Actinomycetota</taxon>
        <taxon>Actinomycetes</taxon>
        <taxon>Propionibacteriales</taxon>
        <taxon>Nocardioidaceae</taxon>
        <taxon>Nocardioides</taxon>
    </lineage>
</organism>
<evidence type="ECO:0008006" key="3">
    <source>
        <dbReference type="Google" id="ProtNLM"/>
    </source>
</evidence>
<reference evidence="1 2" key="1">
    <citation type="submission" date="2023-07" db="EMBL/GenBank/DDBJ databases">
        <title>Sequencing the genomes of 1000 actinobacteria strains.</title>
        <authorList>
            <person name="Klenk H.-P."/>
        </authorList>
    </citation>
    <scope>NUCLEOTIDE SEQUENCE [LARGE SCALE GENOMIC DNA]</scope>
    <source>
        <strain evidence="1 2">DSM 19426</strain>
    </source>
</reference>
<protein>
    <recommendedName>
        <fullName evidence="3">FXSXX-COOH protein</fullName>
    </recommendedName>
</protein>
<evidence type="ECO:0000313" key="1">
    <source>
        <dbReference type="EMBL" id="MDR7361140.1"/>
    </source>
</evidence>
<comment type="caution">
    <text evidence="1">The sequence shown here is derived from an EMBL/GenBank/DDBJ whole genome shotgun (WGS) entry which is preliminary data.</text>
</comment>
<evidence type="ECO:0000313" key="2">
    <source>
        <dbReference type="Proteomes" id="UP001183648"/>
    </source>
</evidence>
<accession>A0ABU2BR87</accession>
<keyword evidence="2" id="KW-1185">Reference proteome</keyword>
<sequence>MPRPDPSVTTVDDLAGLLEVPPGEVSFLDRLDAADLSRLREVVAGSLEREARAIDQALEATVRFLPRPLRGRARTMLFPGE</sequence>
<proteinExistence type="predicted"/>